<accession>A0ABQ1E7P3</accession>
<name>A0ABQ1E7P3_9CLOT</name>
<reference evidence="2 3" key="1">
    <citation type="journal article" date="2021" name="Int. J. Syst. Evol. Microbiol.">
        <title>Clostridium zeae sp. nov., isolated from corn silage.</title>
        <authorList>
            <person name="Kobayashi H."/>
            <person name="Tanizawa Y."/>
            <person name="Yagura M."/>
            <person name="Sakamoto M."/>
            <person name="Ohkuma M."/>
            <person name="Tohno M."/>
        </authorList>
    </citation>
    <scope>NUCLEOTIDE SEQUENCE [LARGE SCALE GENOMIC DNA]</scope>
    <source>
        <strain evidence="2 3">CSC2</strain>
    </source>
</reference>
<dbReference type="PANTHER" id="PTHR39201:SF1">
    <property type="entry name" value="FLAVODOXIN-LIKE DOMAIN-CONTAINING PROTEIN"/>
    <property type="match status" value="1"/>
</dbReference>
<proteinExistence type="predicted"/>
<keyword evidence="3" id="KW-1185">Reference proteome</keyword>
<comment type="caution">
    <text evidence="2">The sequence shown here is derived from an EMBL/GenBank/DDBJ whole genome shotgun (WGS) entry which is preliminary data.</text>
</comment>
<dbReference type="EMBL" id="BMBA01000001">
    <property type="protein sequence ID" value="GFZ30784.1"/>
    <property type="molecule type" value="Genomic_DNA"/>
</dbReference>
<dbReference type="InterPro" id="IPR008254">
    <property type="entry name" value="Flavodoxin/NO_synth"/>
</dbReference>
<gene>
    <name evidence="2" type="ORF">CSC2_13100</name>
</gene>
<evidence type="ECO:0000259" key="1">
    <source>
        <dbReference type="Pfam" id="PF12682"/>
    </source>
</evidence>
<dbReference type="PANTHER" id="PTHR39201">
    <property type="entry name" value="EXPORTED PROTEIN-RELATED"/>
    <property type="match status" value="1"/>
</dbReference>
<sequence length="172" mass="19419">MDRKSLIAYFSREGNNYVSGNIINLPVGNTEVAATIIQKITESDIFRIESISTYPKDYHETTDVAKKELRESARPELTSEVSNMDSYDVIFLGYPNWWGTMPMAVFTFLESYDFSRKTIVPFCTHEGSGMGHSESDIKKLCQGATVERGLPIKGCNVKGAEKEISKWVERMV</sequence>
<dbReference type="InterPro" id="IPR029039">
    <property type="entry name" value="Flavoprotein-like_sf"/>
</dbReference>
<dbReference type="Proteomes" id="UP000663802">
    <property type="component" value="Unassembled WGS sequence"/>
</dbReference>
<evidence type="ECO:0000313" key="3">
    <source>
        <dbReference type="Proteomes" id="UP000663802"/>
    </source>
</evidence>
<dbReference type="Pfam" id="PF12682">
    <property type="entry name" value="Flavodoxin_4"/>
    <property type="match status" value="1"/>
</dbReference>
<evidence type="ECO:0000313" key="2">
    <source>
        <dbReference type="EMBL" id="GFZ30784.1"/>
    </source>
</evidence>
<feature type="domain" description="Flavodoxin-like" evidence="1">
    <location>
        <begin position="28"/>
        <end position="171"/>
    </location>
</feature>
<dbReference type="Gene3D" id="3.40.50.360">
    <property type="match status" value="1"/>
</dbReference>
<dbReference type="SUPFAM" id="SSF52218">
    <property type="entry name" value="Flavoproteins"/>
    <property type="match status" value="1"/>
</dbReference>
<protein>
    <submittedName>
        <fullName evidence="2">Flavodoxin</fullName>
    </submittedName>
</protein>
<organism evidence="2 3">
    <name type="scientific">Clostridium zeae</name>
    <dbReference type="NCBI Taxonomy" id="2759022"/>
    <lineage>
        <taxon>Bacteria</taxon>
        <taxon>Bacillati</taxon>
        <taxon>Bacillota</taxon>
        <taxon>Clostridia</taxon>
        <taxon>Eubacteriales</taxon>
        <taxon>Clostridiaceae</taxon>
        <taxon>Clostridium</taxon>
    </lineage>
</organism>